<dbReference type="EMBL" id="OB795842">
    <property type="protein sequence ID" value="CAD7432731.1"/>
    <property type="molecule type" value="Genomic_DNA"/>
</dbReference>
<gene>
    <name evidence="1" type="ORF">TMSB3V08_LOCUS9434</name>
</gene>
<accession>A0A7R9EGD1</accession>
<proteinExistence type="predicted"/>
<reference evidence="1" key="1">
    <citation type="submission" date="2020-11" db="EMBL/GenBank/DDBJ databases">
        <authorList>
            <person name="Tran Van P."/>
        </authorList>
    </citation>
    <scope>NUCLEOTIDE SEQUENCE</scope>
</reference>
<sequence length="117" mass="12685">MTSLVLTDGSQLTSDSFEKLPDQIISLSQDSNLYLLVNNYRELSPNHALACSLASLAKPLTVLNTKECGLNGVSLLLLSRALASSYLSQGKEGRCQFSVCSVFSAKYRILPQLVPSM</sequence>
<evidence type="ECO:0000313" key="1">
    <source>
        <dbReference type="EMBL" id="CAD7432731.1"/>
    </source>
</evidence>
<protein>
    <submittedName>
        <fullName evidence="1">Uncharacterized protein</fullName>
    </submittedName>
</protein>
<dbReference type="AlphaFoldDB" id="A0A7R9EGD1"/>
<name>A0A7R9EGD1_9NEOP</name>
<organism evidence="1">
    <name type="scientific">Timema monikensis</name>
    <dbReference type="NCBI Taxonomy" id="170555"/>
    <lineage>
        <taxon>Eukaryota</taxon>
        <taxon>Metazoa</taxon>
        <taxon>Ecdysozoa</taxon>
        <taxon>Arthropoda</taxon>
        <taxon>Hexapoda</taxon>
        <taxon>Insecta</taxon>
        <taxon>Pterygota</taxon>
        <taxon>Neoptera</taxon>
        <taxon>Polyneoptera</taxon>
        <taxon>Phasmatodea</taxon>
        <taxon>Timematodea</taxon>
        <taxon>Timematoidea</taxon>
        <taxon>Timematidae</taxon>
        <taxon>Timema</taxon>
    </lineage>
</organism>